<dbReference type="Proteomes" id="UP000077748">
    <property type="component" value="Chromosome"/>
</dbReference>
<dbReference type="PROSITE" id="PS51819">
    <property type="entry name" value="VOC"/>
    <property type="match status" value="1"/>
</dbReference>
<dbReference type="EMBL" id="CP015878">
    <property type="protein sequence ID" value="ANI12497.1"/>
    <property type="molecule type" value="Genomic_DNA"/>
</dbReference>
<organism evidence="3 4">
    <name type="scientific">Pseudomonas citronellolis</name>
    <dbReference type="NCBI Taxonomy" id="53408"/>
    <lineage>
        <taxon>Bacteria</taxon>
        <taxon>Pseudomonadati</taxon>
        <taxon>Pseudomonadota</taxon>
        <taxon>Gammaproteobacteria</taxon>
        <taxon>Pseudomonadales</taxon>
        <taxon>Pseudomonadaceae</taxon>
        <taxon>Pseudomonas</taxon>
    </lineage>
</organism>
<evidence type="ECO:0000313" key="3">
    <source>
        <dbReference type="EMBL" id="ANI12497.1"/>
    </source>
</evidence>
<dbReference type="InterPro" id="IPR037478">
    <property type="entry name" value="YwkD-like_dom"/>
</dbReference>
<dbReference type="InterPro" id="IPR004360">
    <property type="entry name" value="Glyas_Fos-R_dOase_dom"/>
</dbReference>
<dbReference type="InterPro" id="IPR037523">
    <property type="entry name" value="VOC_core"/>
</dbReference>
<feature type="domain" description="VOC" evidence="2">
    <location>
        <begin position="5"/>
        <end position="127"/>
    </location>
</feature>
<accession>A0A1A9K4C5</accession>
<dbReference type="InterPro" id="IPR029068">
    <property type="entry name" value="Glyas_Bleomycin-R_OHBP_Dase"/>
</dbReference>
<dbReference type="GO" id="GO:0046872">
    <property type="term" value="F:metal ion binding"/>
    <property type="evidence" value="ECO:0007669"/>
    <property type="project" value="UniProtKB-KW"/>
</dbReference>
<dbReference type="NCBIfam" id="NF008551">
    <property type="entry name" value="PRK11478.1"/>
    <property type="match status" value="1"/>
</dbReference>
<dbReference type="InterPro" id="IPR051785">
    <property type="entry name" value="MMCE/EMCE_epimerase"/>
</dbReference>
<protein>
    <recommendedName>
        <fullName evidence="2">VOC domain-containing protein</fullName>
    </recommendedName>
</protein>
<gene>
    <name evidence="3" type="ORF">A9C11_00245</name>
</gene>
<keyword evidence="1" id="KW-0479">Metal-binding</keyword>
<dbReference type="PANTHER" id="PTHR43048:SF5">
    <property type="entry name" value="BLR5325 PROTEIN"/>
    <property type="match status" value="1"/>
</dbReference>
<dbReference type="AlphaFoldDB" id="A0A1A9K4C5"/>
<dbReference type="GO" id="GO:0046491">
    <property type="term" value="P:L-methylmalonyl-CoA metabolic process"/>
    <property type="evidence" value="ECO:0007669"/>
    <property type="project" value="TreeGrafter"/>
</dbReference>
<dbReference type="Pfam" id="PF00903">
    <property type="entry name" value="Glyoxalase"/>
    <property type="match status" value="1"/>
</dbReference>
<dbReference type="Gene3D" id="3.10.180.10">
    <property type="entry name" value="2,3-Dihydroxybiphenyl 1,2-Dioxygenase, domain 1"/>
    <property type="match status" value="1"/>
</dbReference>
<dbReference type="SUPFAM" id="SSF54593">
    <property type="entry name" value="Glyoxalase/Bleomycin resistance protein/Dihydroxybiphenyl dioxygenase"/>
    <property type="match status" value="1"/>
</dbReference>
<evidence type="ECO:0000313" key="4">
    <source>
        <dbReference type="Proteomes" id="UP000077748"/>
    </source>
</evidence>
<dbReference type="RefSeq" id="WP_064581528.1">
    <property type="nucleotide sequence ID" value="NZ_CP015878.1"/>
</dbReference>
<dbReference type="CDD" id="cd08352">
    <property type="entry name" value="VOC_Bs_YwkD_like"/>
    <property type="match status" value="1"/>
</dbReference>
<reference evidence="3 4" key="1">
    <citation type="submission" date="2016-05" db="EMBL/GenBank/DDBJ databases">
        <title>Genome Sequence of Pseudomonas citronellolis Strain SJTE-3, an Estrogens and Persistent Organic Pollutants degradation strain.</title>
        <authorList>
            <person name="Liang R."/>
        </authorList>
    </citation>
    <scope>NUCLEOTIDE SEQUENCE [LARGE SCALE GENOMIC DNA]</scope>
    <source>
        <strain evidence="3 4">SJTE-3</strain>
    </source>
</reference>
<evidence type="ECO:0000259" key="2">
    <source>
        <dbReference type="PROSITE" id="PS51819"/>
    </source>
</evidence>
<dbReference type="GO" id="GO:0004493">
    <property type="term" value="F:methylmalonyl-CoA epimerase activity"/>
    <property type="evidence" value="ECO:0007669"/>
    <property type="project" value="TreeGrafter"/>
</dbReference>
<proteinExistence type="predicted"/>
<name>A0A1A9K4C5_9PSED</name>
<sequence>MNLHSLHHVALICSDYPRSKRFYTEVLGLRVIAETYRAERDSWKLDLALGEVQLELFSFPGAPPRPSYPEAQGLRHLAFVVEDLEAAVAELEGQGVRCKAIRCDGLTGKRFTFFADPDGLPLELYER</sequence>
<evidence type="ECO:0000256" key="1">
    <source>
        <dbReference type="ARBA" id="ARBA00022723"/>
    </source>
</evidence>
<dbReference type="PANTHER" id="PTHR43048">
    <property type="entry name" value="METHYLMALONYL-COA EPIMERASE"/>
    <property type="match status" value="1"/>
</dbReference>